<reference evidence="1 2" key="1">
    <citation type="submission" date="2014-04" db="EMBL/GenBank/DDBJ databases">
        <authorList>
            <consortium name="DOE Joint Genome Institute"/>
            <person name="Kuo A."/>
            <person name="Kohler A."/>
            <person name="Nagy L.G."/>
            <person name="Floudas D."/>
            <person name="Copeland A."/>
            <person name="Barry K.W."/>
            <person name="Cichocki N."/>
            <person name="Veneault-Fourrey C."/>
            <person name="LaButti K."/>
            <person name="Lindquist E.A."/>
            <person name="Lipzen A."/>
            <person name="Lundell T."/>
            <person name="Morin E."/>
            <person name="Murat C."/>
            <person name="Sun H."/>
            <person name="Tunlid A."/>
            <person name="Henrissat B."/>
            <person name="Grigoriev I.V."/>
            <person name="Hibbett D.S."/>
            <person name="Martin F."/>
            <person name="Nordberg H.P."/>
            <person name="Cantor M.N."/>
            <person name="Hua S.X."/>
        </authorList>
    </citation>
    <scope>NUCLEOTIDE SEQUENCE [LARGE SCALE GENOMIC DNA]</scope>
    <source>
        <strain evidence="1 2">Foug A</strain>
    </source>
</reference>
<dbReference type="AlphaFoldDB" id="A0A0C3ARK7"/>
<dbReference type="HOGENOM" id="CLU_2528811_0_0_1"/>
<protein>
    <submittedName>
        <fullName evidence="1">Uncharacterized protein</fullName>
    </submittedName>
</protein>
<organism evidence="1 2">
    <name type="scientific">Scleroderma citrinum Foug A</name>
    <dbReference type="NCBI Taxonomy" id="1036808"/>
    <lineage>
        <taxon>Eukaryota</taxon>
        <taxon>Fungi</taxon>
        <taxon>Dikarya</taxon>
        <taxon>Basidiomycota</taxon>
        <taxon>Agaricomycotina</taxon>
        <taxon>Agaricomycetes</taxon>
        <taxon>Agaricomycetidae</taxon>
        <taxon>Boletales</taxon>
        <taxon>Sclerodermatineae</taxon>
        <taxon>Sclerodermataceae</taxon>
        <taxon>Scleroderma</taxon>
    </lineage>
</organism>
<keyword evidence="2" id="KW-1185">Reference proteome</keyword>
<name>A0A0C3ARK7_9AGAM</name>
<dbReference type="EMBL" id="KN822012">
    <property type="protein sequence ID" value="KIM67567.1"/>
    <property type="molecule type" value="Genomic_DNA"/>
</dbReference>
<dbReference type="InParanoid" id="A0A0C3ARK7"/>
<gene>
    <name evidence="1" type="ORF">SCLCIDRAFT_1108874</name>
</gene>
<reference evidence="2" key="2">
    <citation type="submission" date="2015-01" db="EMBL/GenBank/DDBJ databases">
        <title>Evolutionary Origins and Diversification of the Mycorrhizal Mutualists.</title>
        <authorList>
            <consortium name="DOE Joint Genome Institute"/>
            <consortium name="Mycorrhizal Genomics Consortium"/>
            <person name="Kohler A."/>
            <person name="Kuo A."/>
            <person name="Nagy L.G."/>
            <person name="Floudas D."/>
            <person name="Copeland A."/>
            <person name="Barry K.W."/>
            <person name="Cichocki N."/>
            <person name="Veneault-Fourrey C."/>
            <person name="LaButti K."/>
            <person name="Lindquist E.A."/>
            <person name="Lipzen A."/>
            <person name="Lundell T."/>
            <person name="Morin E."/>
            <person name="Murat C."/>
            <person name="Riley R."/>
            <person name="Ohm R."/>
            <person name="Sun H."/>
            <person name="Tunlid A."/>
            <person name="Henrissat B."/>
            <person name="Grigoriev I.V."/>
            <person name="Hibbett D.S."/>
            <person name="Martin F."/>
        </authorList>
    </citation>
    <scope>NUCLEOTIDE SEQUENCE [LARGE SCALE GENOMIC DNA]</scope>
    <source>
        <strain evidence="2">Foug A</strain>
    </source>
</reference>
<evidence type="ECO:0000313" key="1">
    <source>
        <dbReference type="EMBL" id="KIM67567.1"/>
    </source>
</evidence>
<proteinExistence type="predicted"/>
<dbReference type="Proteomes" id="UP000053989">
    <property type="component" value="Unassembled WGS sequence"/>
</dbReference>
<sequence length="84" mass="8958">MCGQPTLTITTITGYTRPSDNLGQLIVPAGFLYLTSCFLRNSCAPQSTAFVTWYLLGSLTGDPGRHPNDIDGQACSCTAASREL</sequence>
<evidence type="ECO:0000313" key="2">
    <source>
        <dbReference type="Proteomes" id="UP000053989"/>
    </source>
</evidence>
<accession>A0A0C3ARK7</accession>